<dbReference type="EMBL" id="FWXZ01000001">
    <property type="protein sequence ID" value="SMC35508.1"/>
    <property type="molecule type" value="Genomic_DNA"/>
</dbReference>
<gene>
    <name evidence="1" type="ORF">SAMN06297397_0207</name>
</gene>
<organism evidence="1 2">
    <name type="scientific">Aristaeella lactis</name>
    <dbReference type="NCBI Taxonomy" id="3046383"/>
    <lineage>
        <taxon>Bacteria</taxon>
        <taxon>Bacillati</taxon>
        <taxon>Bacillota</taxon>
        <taxon>Clostridia</taxon>
        <taxon>Eubacteriales</taxon>
        <taxon>Aristaeellaceae</taxon>
        <taxon>Aristaeella</taxon>
    </lineage>
</organism>
<keyword evidence="2" id="KW-1185">Reference proteome</keyword>
<accession>A0AC61PHI2</accession>
<evidence type="ECO:0000313" key="1">
    <source>
        <dbReference type="EMBL" id="SMC35508.1"/>
    </source>
</evidence>
<name>A0AC61PHI2_9FIRM</name>
<sequence length="212" mass="24343">MRKTLCVCLVLVLCLFATGYAEEASVDADTLFGTIENGAYENKYVGLGFKIDDWQILTDEDYERMREATKALMPEEMQQFKENAGILTVLRAKDLLNNAINIKIKYIAGSSEYTETDTKTLIKSNIDDFQQWLRETGFANAEAEYVSTTIEGREYDGMLGSYDILTVNQHMYSRLIMFIRGEYMVIITASSVTEDRTEEICQRFYHLKDSEE</sequence>
<reference evidence="1" key="1">
    <citation type="submission" date="2017-04" db="EMBL/GenBank/DDBJ databases">
        <authorList>
            <person name="Varghese N."/>
            <person name="Submissions S."/>
        </authorList>
    </citation>
    <scope>NUCLEOTIDE SEQUENCE</scope>
    <source>
        <strain evidence="1">WTE2008</strain>
    </source>
</reference>
<proteinExistence type="predicted"/>
<protein>
    <submittedName>
        <fullName evidence="1">Uncharacterized protein</fullName>
    </submittedName>
</protein>
<dbReference type="Proteomes" id="UP000192328">
    <property type="component" value="Unassembled WGS sequence"/>
</dbReference>
<evidence type="ECO:0000313" key="2">
    <source>
        <dbReference type="Proteomes" id="UP000192328"/>
    </source>
</evidence>
<comment type="caution">
    <text evidence="1">The sequence shown here is derived from an EMBL/GenBank/DDBJ whole genome shotgun (WGS) entry which is preliminary data.</text>
</comment>